<comment type="caution">
    <text evidence="1">The sequence shown here is derived from an EMBL/GenBank/DDBJ whole genome shotgun (WGS) entry which is preliminary data.</text>
</comment>
<name>X0RQ72_9ZZZZ</name>
<feature type="non-terminal residue" evidence="1">
    <location>
        <position position="349"/>
    </location>
</feature>
<dbReference type="EMBL" id="BARS01009178">
    <property type="protein sequence ID" value="GAF70974.1"/>
    <property type="molecule type" value="Genomic_DNA"/>
</dbReference>
<dbReference type="InterPro" id="IPR006626">
    <property type="entry name" value="PbH1"/>
</dbReference>
<protein>
    <recommendedName>
        <fullName evidence="2">Right handed beta helix domain-containing protein</fullName>
    </recommendedName>
</protein>
<dbReference type="AlphaFoldDB" id="X0RQ72"/>
<proteinExistence type="predicted"/>
<sequence>IINTIIRLNTNYEITNYDSEISAEYCDIYGGYEGQGNIDLNPLFIEPSADNYNVYDISPCINAGSPQLTDPDGTRSDIGVYFNYHPEFNQSRLLYVSVDGSDETGDGSFDHPYRTIQYSIEQSNNYDTVLVLPGEYIENIHIYKQDITLSSNYMFSNDSSDIYQTVHWSQFASHGNIIFELCDDLAAVQGLTLGHTNATGAAIMCSYAHPIIQNNIIVNNHAHGFGGGIRLEYSNPKVTSNIIRDNIAAINGGAFYCNGSNPLIYSNLIHDNQAVNAGGGILCHGSSPIIMNNTIVDNRAAAGGGIYCTSRGSVPVITNSIIRHNYESNIEGDNPIISYSNIQGGWEGE</sequence>
<dbReference type="InterPro" id="IPR012334">
    <property type="entry name" value="Pectin_lyas_fold"/>
</dbReference>
<dbReference type="InterPro" id="IPR011050">
    <property type="entry name" value="Pectin_lyase_fold/virulence"/>
</dbReference>
<gene>
    <name evidence="1" type="ORF">S01H1_17319</name>
</gene>
<accession>X0RQ72</accession>
<reference evidence="1" key="1">
    <citation type="journal article" date="2014" name="Front. Microbiol.">
        <title>High frequency of phylogenetically diverse reductive dehalogenase-homologous genes in deep subseafloor sedimentary metagenomes.</title>
        <authorList>
            <person name="Kawai M."/>
            <person name="Futagami T."/>
            <person name="Toyoda A."/>
            <person name="Takaki Y."/>
            <person name="Nishi S."/>
            <person name="Hori S."/>
            <person name="Arai W."/>
            <person name="Tsubouchi T."/>
            <person name="Morono Y."/>
            <person name="Uchiyama I."/>
            <person name="Ito T."/>
            <person name="Fujiyama A."/>
            <person name="Inagaki F."/>
            <person name="Takami H."/>
        </authorList>
    </citation>
    <scope>NUCLEOTIDE SEQUENCE</scope>
    <source>
        <strain evidence="1">Expedition CK06-06</strain>
    </source>
</reference>
<feature type="non-terminal residue" evidence="1">
    <location>
        <position position="1"/>
    </location>
</feature>
<dbReference type="Gene3D" id="2.160.20.10">
    <property type="entry name" value="Single-stranded right-handed beta-helix, Pectin lyase-like"/>
    <property type="match status" value="1"/>
</dbReference>
<evidence type="ECO:0000313" key="1">
    <source>
        <dbReference type="EMBL" id="GAF70974.1"/>
    </source>
</evidence>
<organism evidence="1">
    <name type="scientific">marine sediment metagenome</name>
    <dbReference type="NCBI Taxonomy" id="412755"/>
    <lineage>
        <taxon>unclassified sequences</taxon>
        <taxon>metagenomes</taxon>
        <taxon>ecological metagenomes</taxon>
    </lineage>
</organism>
<evidence type="ECO:0008006" key="2">
    <source>
        <dbReference type="Google" id="ProtNLM"/>
    </source>
</evidence>
<dbReference type="SMART" id="SM00710">
    <property type="entry name" value="PbH1"/>
    <property type="match status" value="3"/>
</dbReference>
<dbReference type="SUPFAM" id="SSF51126">
    <property type="entry name" value="Pectin lyase-like"/>
    <property type="match status" value="1"/>
</dbReference>